<comment type="function">
    <text evidence="1 6">Required for the transposition of the insertion element.</text>
</comment>
<dbReference type="PANTHER" id="PTHR33217:SF8">
    <property type="entry name" value="MUTATOR FAMILY TRANSPOSASE"/>
    <property type="match status" value="1"/>
</dbReference>
<evidence type="ECO:0000256" key="1">
    <source>
        <dbReference type="ARBA" id="ARBA00002190"/>
    </source>
</evidence>
<sequence>MSELESVAEDSAGQAAVPAAASGAGLDVRIVRELIERARAEGVSLVGEGGLLQQVIRTVLQTALEAEMAEHLGYEGGQIPPAGADNQRNGTSAKTVRTEVGPVRLRVPRDRAGSFAPRIVPKQARRLEGFDEAIISLCAKGLTTGQIQAHLAEIYDVEVSRDLVSRVTD</sequence>
<name>A0A810LEA2_9ACTN</name>
<evidence type="ECO:0000313" key="8">
    <source>
        <dbReference type="Proteomes" id="UP000680750"/>
    </source>
</evidence>
<dbReference type="Proteomes" id="UP000680750">
    <property type="component" value="Chromosome"/>
</dbReference>
<keyword evidence="3 6" id="KW-0815">Transposition</keyword>
<evidence type="ECO:0000256" key="3">
    <source>
        <dbReference type="ARBA" id="ARBA00022578"/>
    </source>
</evidence>
<comment type="similarity">
    <text evidence="2 6">Belongs to the transposase mutator family.</text>
</comment>
<keyword evidence="5 6" id="KW-0233">DNA recombination</keyword>
<keyword evidence="6" id="KW-0814">Transposable element</keyword>
<protein>
    <recommendedName>
        <fullName evidence="6">Mutator family transposase</fullName>
    </recommendedName>
</protein>
<keyword evidence="8" id="KW-1185">Reference proteome</keyword>
<dbReference type="Pfam" id="PF00872">
    <property type="entry name" value="Transposase_mut"/>
    <property type="match status" value="1"/>
</dbReference>
<proteinExistence type="inferred from homology"/>
<evidence type="ECO:0000256" key="2">
    <source>
        <dbReference type="ARBA" id="ARBA00010961"/>
    </source>
</evidence>
<evidence type="ECO:0000256" key="5">
    <source>
        <dbReference type="ARBA" id="ARBA00023172"/>
    </source>
</evidence>
<dbReference type="GO" id="GO:0003677">
    <property type="term" value="F:DNA binding"/>
    <property type="evidence" value="ECO:0007669"/>
    <property type="project" value="UniProtKB-UniRule"/>
</dbReference>
<dbReference type="PANTHER" id="PTHR33217">
    <property type="entry name" value="TRANSPOSASE FOR INSERTION SEQUENCE ELEMENT IS1081"/>
    <property type="match status" value="1"/>
</dbReference>
<evidence type="ECO:0000256" key="6">
    <source>
        <dbReference type="RuleBase" id="RU365089"/>
    </source>
</evidence>
<dbReference type="AlphaFoldDB" id="A0A810LEA2"/>
<keyword evidence="4 6" id="KW-0238">DNA-binding</keyword>
<dbReference type="EMBL" id="AP023354">
    <property type="protein sequence ID" value="BCJ32288.1"/>
    <property type="molecule type" value="Genomic_DNA"/>
</dbReference>
<dbReference type="RefSeq" id="WP_051802473.1">
    <property type="nucleotide sequence ID" value="NZ_AP023354.1"/>
</dbReference>
<dbReference type="InterPro" id="IPR001207">
    <property type="entry name" value="Transposase_mutator"/>
</dbReference>
<gene>
    <name evidence="7" type="ORF">Asera_63960</name>
</gene>
<dbReference type="KEGG" id="aser:Asera_63960"/>
<evidence type="ECO:0000256" key="4">
    <source>
        <dbReference type="ARBA" id="ARBA00023125"/>
    </source>
</evidence>
<evidence type="ECO:0000313" key="7">
    <source>
        <dbReference type="EMBL" id="BCJ32288.1"/>
    </source>
</evidence>
<accession>A0A810LEA2</accession>
<dbReference type="GO" id="GO:0004803">
    <property type="term" value="F:transposase activity"/>
    <property type="evidence" value="ECO:0007669"/>
    <property type="project" value="UniProtKB-UniRule"/>
</dbReference>
<reference evidence="7" key="1">
    <citation type="submission" date="2020-08" db="EMBL/GenBank/DDBJ databases">
        <title>Whole genome shotgun sequence of Actinocatenispora sera NBRC 101916.</title>
        <authorList>
            <person name="Komaki H."/>
            <person name="Tamura T."/>
        </authorList>
    </citation>
    <scope>NUCLEOTIDE SEQUENCE</scope>
    <source>
        <strain evidence="7">NBRC 101916</strain>
    </source>
</reference>
<organism evidence="7 8">
    <name type="scientific">Actinocatenispora sera</name>
    <dbReference type="NCBI Taxonomy" id="390989"/>
    <lineage>
        <taxon>Bacteria</taxon>
        <taxon>Bacillati</taxon>
        <taxon>Actinomycetota</taxon>
        <taxon>Actinomycetes</taxon>
        <taxon>Micromonosporales</taxon>
        <taxon>Micromonosporaceae</taxon>
        <taxon>Actinocatenispora</taxon>
    </lineage>
</organism>
<dbReference type="GO" id="GO:0006313">
    <property type="term" value="P:DNA transposition"/>
    <property type="evidence" value="ECO:0007669"/>
    <property type="project" value="UniProtKB-UniRule"/>
</dbReference>